<dbReference type="GO" id="GO:0016020">
    <property type="term" value="C:membrane"/>
    <property type="evidence" value="ECO:0007669"/>
    <property type="project" value="UniProtKB-SubCell"/>
</dbReference>
<feature type="region of interest" description="Disordered" evidence="8">
    <location>
        <begin position="1"/>
        <end position="117"/>
    </location>
</feature>
<dbReference type="EMBL" id="JAEPRC010000279">
    <property type="protein sequence ID" value="KAG2201619.1"/>
    <property type="molecule type" value="Genomic_DNA"/>
</dbReference>
<evidence type="ECO:0000313" key="12">
    <source>
        <dbReference type="Proteomes" id="UP000650833"/>
    </source>
</evidence>
<evidence type="ECO:0000256" key="6">
    <source>
        <dbReference type="ARBA" id="ARBA00023136"/>
    </source>
</evidence>
<dbReference type="InterPro" id="IPR035952">
    <property type="entry name" value="Rhomboid-like_sf"/>
</dbReference>
<accession>A0A8H7QZE3</accession>
<feature type="compositionally biased region" description="Acidic residues" evidence="8">
    <location>
        <begin position="88"/>
        <end position="103"/>
    </location>
</feature>
<keyword evidence="3 9" id="KW-0812">Transmembrane</keyword>
<feature type="compositionally biased region" description="Gly residues" evidence="8">
    <location>
        <begin position="636"/>
        <end position="648"/>
    </location>
</feature>
<evidence type="ECO:0000256" key="8">
    <source>
        <dbReference type="SAM" id="MobiDB-lite"/>
    </source>
</evidence>
<dbReference type="GO" id="GO:0000480">
    <property type="term" value="P:endonucleolytic cleavage in 5'-ETS of tricistronic rRNA transcript (SSU-rRNA, 5.8S rRNA, LSU-rRNA)"/>
    <property type="evidence" value="ECO:0007669"/>
    <property type="project" value="TreeGrafter"/>
</dbReference>
<evidence type="ECO:0000256" key="4">
    <source>
        <dbReference type="ARBA" id="ARBA00022884"/>
    </source>
</evidence>
<feature type="domain" description="Peptidase S54 rhomboid" evidence="10">
    <location>
        <begin position="470"/>
        <end position="612"/>
    </location>
</feature>
<evidence type="ECO:0000256" key="5">
    <source>
        <dbReference type="ARBA" id="ARBA00022989"/>
    </source>
</evidence>
<dbReference type="InterPro" id="IPR034353">
    <property type="entry name" value="ABT1/ESF2_RRM"/>
</dbReference>
<comment type="caution">
    <text evidence="11">The sequence shown here is derived from an EMBL/GenBank/DDBJ whole genome shotgun (WGS) entry which is preliminary data.</text>
</comment>
<dbReference type="Gene3D" id="1.20.1540.10">
    <property type="entry name" value="Rhomboid-like"/>
    <property type="match status" value="1"/>
</dbReference>
<dbReference type="Pfam" id="PF01694">
    <property type="entry name" value="Rhomboid"/>
    <property type="match status" value="1"/>
</dbReference>
<keyword evidence="7" id="KW-0539">Nucleus</keyword>
<dbReference type="InterPro" id="IPR035979">
    <property type="entry name" value="RBD_domain_sf"/>
</dbReference>
<feature type="transmembrane region" description="Helical" evidence="9">
    <location>
        <begin position="481"/>
        <end position="499"/>
    </location>
</feature>
<dbReference type="GO" id="GO:0005730">
    <property type="term" value="C:nucleolus"/>
    <property type="evidence" value="ECO:0007669"/>
    <property type="project" value="TreeGrafter"/>
</dbReference>
<dbReference type="InterPro" id="IPR022764">
    <property type="entry name" value="Peptidase_S54_rhomboid_dom"/>
</dbReference>
<evidence type="ECO:0000313" key="11">
    <source>
        <dbReference type="EMBL" id="KAG2201619.1"/>
    </source>
</evidence>
<dbReference type="AlphaFoldDB" id="A0A8H7QZE3"/>
<feature type="transmembrane region" description="Helical" evidence="9">
    <location>
        <begin position="546"/>
        <end position="567"/>
    </location>
</feature>
<keyword evidence="12" id="KW-1185">Reference proteome</keyword>
<dbReference type="PANTHER" id="PTHR12311:SF7">
    <property type="entry name" value="ACTIVATOR OF BASAL TRANSCRIPTION 1"/>
    <property type="match status" value="1"/>
</dbReference>
<feature type="transmembrane region" description="Helical" evidence="9">
    <location>
        <begin position="574"/>
        <end position="593"/>
    </location>
</feature>
<dbReference type="GO" id="GO:0000472">
    <property type="term" value="P:endonucleolytic cleavage to generate mature 5'-end of SSU-rRNA from (SSU-rRNA, 5.8S rRNA, LSU-rRNA)"/>
    <property type="evidence" value="ECO:0007669"/>
    <property type="project" value="TreeGrafter"/>
</dbReference>
<dbReference type="GO" id="GO:0004252">
    <property type="term" value="F:serine-type endopeptidase activity"/>
    <property type="evidence" value="ECO:0007669"/>
    <property type="project" value="InterPro"/>
</dbReference>
<evidence type="ECO:0000256" key="2">
    <source>
        <dbReference type="ARBA" id="ARBA00004141"/>
    </source>
</evidence>
<dbReference type="CDD" id="cd12263">
    <property type="entry name" value="RRM_ABT1_like"/>
    <property type="match status" value="1"/>
</dbReference>
<evidence type="ECO:0000259" key="10">
    <source>
        <dbReference type="Pfam" id="PF01694"/>
    </source>
</evidence>
<organism evidence="11 12">
    <name type="scientific">Mucor plumbeus</name>
    <dbReference type="NCBI Taxonomy" id="97098"/>
    <lineage>
        <taxon>Eukaryota</taxon>
        <taxon>Fungi</taxon>
        <taxon>Fungi incertae sedis</taxon>
        <taxon>Mucoromycota</taxon>
        <taxon>Mucoromycotina</taxon>
        <taxon>Mucoromycetes</taxon>
        <taxon>Mucorales</taxon>
        <taxon>Mucorineae</taxon>
        <taxon>Mucoraceae</taxon>
        <taxon>Mucor</taxon>
    </lineage>
</organism>
<protein>
    <recommendedName>
        <fullName evidence="10">Peptidase S54 rhomboid domain-containing protein</fullName>
    </recommendedName>
</protein>
<keyword evidence="4" id="KW-0694">RNA-binding</keyword>
<dbReference type="Proteomes" id="UP000650833">
    <property type="component" value="Unassembled WGS sequence"/>
</dbReference>
<dbReference type="PANTHER" id="PTHR12311">
    <property type="entry name" value="ACTIVATOR OF BASAL TRANSCRIPTION 1"/>
    <property type="match status" value="1"/>
</dbReference>
<dbReference type="GO" id="GO:0016485">
    <property type="term" value="P:protein processing"/>
    <property type="evidence" value="ECO:0007669"/>
    <property type="project" value="UniProtKB-ARBA"/>
</dbReference>
<evidence type="ECO:0000256" key="3">
    <source>
        <dbReference type="ARBA" id="ARBA00022692"/>
    </source>
</evidence>
<evidence type="ECO:0000256" key="9">
    <source>
        <dbReference type="SAM" id="Phobius"/>
    </source>
</evidence>
<reference evidence="11" key="1">
    <citation type="submission" date="2020-12" db="EMBL/GenBank/DDBJ databases">
        <title>Metabolic potential, ecology and presence of endohyphal bacteria is reflected in genomic diversity of Mucoromycotina.</title>
        <authorList>
            <person name="Muszewska A."/>
            <person name="Okrasinska A."/>
            <person name="Steczkiewicz K."/>
            <person name="Drgas O."/>
            <person name="Orlowska M."/>
            <person name="Perlinska-Lenart U."/>
            <person name="Aleksandrzak-Piekarczyk T."/>
            <person name="Szatraj K."/>
            <person name="Zielenkiewicz U."/>
            <person name="Pilsyk S."/>
            <person name="Malc E."/>
            <person name="Mieczkowski P."/>
            <person name="Kruszewska J.S."/>
            <person name="Biernat P."/>
            <person name="Pawlowska J."/>
        </authorList>
    </citation>
    <scope>NUCLEOTIDE SEQUENCE</scope>
    <source>
        <strain evidence="11">CBS 226.32</strain>
    </source>
</reference>
<feature type="compositionally biased region" description="Acidic residues" evidence="8">
    <location>
        <begin position="15"/>
        <end position="30"/>
    </location>
</feature>
<feature type="transmembrane region" description="Helical" evidence="9">
    <location>
        <begin position="599"/>
        <end position="623"/>
    </location>
</feature>
<dbReference type="InterPro" id="IPR039119">
    <property type="entry name" value="ABT1/Esf2"/>
</dbReference>
<sequence>MSAKDKKQDLFGFENDSEEENVSVEEEEEQVDSRFSKSRLQKQSLDSDASDIDEEADSDDDDDNDDDDDVKEDSIIDDEEAAKKFADDDFSDSEDGLENEEGFDAPVSSMKRSRSKKLKKLTPEELEKFEKARKRTGVCYLSRIPPFMRPKKIRSLLAKHAEIGRIFLVPEDAKITARRKKYTKNKRLNFVEGWVEFKDKKQARALAEHLNTRPMGGKRSSPFHDEMWSIKYLPKFKWHNLTEHMAHEKQARKQRLRNEIAQSNRENKTYIQNVERAKMLQNMEQKKRKRQSTEESSASSEQPLKVQRTFTQRSKVDREVDPSKSGKQSFDKIDANVKGIIAACIQEKEKETVWQKLKKQAGNTLRDIIIDENFAWSDVYEEKKKLIKEYQKQLLQDLQHRLEHYNALPVQLKRSLLDTAETAFYMPESEKTICALMSINIAVFACWKVPVLQKYMARYFVHNPTSGRQLTLLTSCFSQRTVLHLAVNMVGLWSFGPVLHDILGREQFIALYLSLGIGANVLSHQLQTFIRQVRPIMPSMGASGALYGLLAGTAYLYPNAVASIAFLPWIPFKISYVIPALLTVDAAGILMRWRMFDHFAHIGGAALGVTYMQFGPTYIWPYMIKTVRDLKKSVGKGEGSNNNGGGDKTSGALMEMPQKIRARLLGKKAAVPEKQ</sequence>
<feature type="compositionally biased region" description="Basic and acidic residues" evidence="8">
    <location>
        <begin position="314"/>
        <end position="329"/>
    </location>
</feature>
<dbReference type="GO" id="GO:0003723">
    <property type="term" value="F:RNA binding"/>
    <property type="evidence" value="ECO:0007669"/>
    <property type="project" value="UniProtKB-KW"/>
</dbReference>
<evidence type="ECO:0000256" key="1">
    <source>
        <dbReference type="ARBA" id="ARBA00004123"/>
    </source>
</evidence>
<feature type="compositionally biased region" description="Polar residues" evidence="8">
    <location>
        <begin position="260"/>
        <end position="272"/>
    </location>
</feature>
<dbReference type="OrthoDB" id="10260614at2759"/>
<feature type="region of interest" description="Disordered" evidence="8">
    <location>
        <begin position="249"/>
        <end position="329"/>
    </location>
</feature>
<dbReference type="SUPFAM" id="SSF54928">
    <property type="entry name" value="RNA-binding domain, RBD"/>
    <property type="match status" value="1"/>
</dbReference>
<name>A0A8H7QZE3_9FUNG</name>
<comment type="subcellular location">
    <subcellularLocation>
        <location evidence="2">Membrane</location>
        <topology evidence="2">Multi-pass membrane protein</topology>
    </subcellularLocation>
    <subcellularLocation>
        <location evidence="1">Nucleus</location>
    </subcellularLocation>
</comment>
<proteinExistence type="predicted"/>
<keyword evidence="5 9" id="KW-1133">Transmembrane helix</keyword>
<keyword evidence="6 9" id="KW-0472">Membrane</keyword>
<feature type="compositionally biased region" description="Acidic residues" evidence="8">
    <location>
        <begin position="48"/>
        <end position="80"/>
    </location>
</feature>
<dbReference type="SUPFAM" id="SSF144091">
    <property type="entry name" value="Rhomboid-like"/>
    <property type="match status" value="1"/>
</dbReference>
<feature type="region of interest" description="Disordered" evidence="8">
    <location>
        <begin position="634"/>
        <end position="653"/>
    </location>
</feature>
<feature type="transmembrane region" description="Helical" evidence="9">
    <location>
        <begin position="508"/>
        <end position="526"/>
    </location>
</feature>
<dbReference type="GO" id="GO:0034462">
    <property type="term" value="P:small-subunit processome assembly"/>
    <property type="evidence" value="ECO:0007669"/>
    <property type="project" value="TreeGrafter"/>
</dbReference>
<evidence type="ECO:0000256" key="7">
    <source>
        <dbReference type="ARBA" id="ARBA00023242"/>
    </source>
</evidence>
<gene>
    <name evidence="11" type="ORF">INT46_008798</name>
</gene>
<dbReference type="FunFam" id="1.20.1540.10:FF:000012">
    <property type="entry name" value="Rhomboid family protein"/>
    <property type="match status" value="1"/>
</dbReference>
<dbReference type="GO" id="GO:0000447">
    <property type="term" value="P:endonucleolytic cleavage in ITS1 to separate SSU-rRNA from 5.8S rRNA and LSU-rRNA from tricistronic rRNA transcript (SSU-rRNA, 5.8S rRNA, LSU-rRNA)"/>
    <property type="evidence" value="ECO:0007669"/>
    <property type="project" value="TreeGrafter"/>
</dbReference>